<keyword evidence="5" id="KW-1185">Reference proteome</keyword>
<sequence>MLKIQTQSEWIARAKEVLPAGGFGNFDPGIIIARGEGSHVWDQDGKEYIDYLIGSGPMLLGHGHPEVMEAVLEQLPKGMTFFANNSKGIELAEAIIEAVPCCEQVRFVASGGEADMYAMRLARAYTGRDKILKFEGGYHGMSAEAQMSLAPSRRVNFPRAVPDSAGIPRSVAEQMLIAPFNDLDAVAALLDEHDDVAAIMVEPLQRIIPPEPGFLQGLRTLCDKFGVLLIFDEIVTGFRLAYGGAQERYGVTPDICTLGKITGGGFPLAALGASTEIMKHFDKSKVGEQGWLMQLGTLSGNPIASAAGLKTMEVLRRDGTYEHLRAIGKQLQQMQSDALNEAGIAHRICGDETLFDIYFTKAECRDYRSANHDDPQRNATYNATLRAHGVFKAPGKLYPSLAVTEADLEQTREAVRHAVEAIS</sequence>
<dbReference type="GO" id="GO:0008483">
    <property type="term" value="F:transaminase activity"/>
    <property type="evidence" value="ECO:0007669"/>
    <property type="project" value="UniProtKB-KW"/>
</dbReference>
<evidence type="ECO:0000313" key="5">
    <source>
        <dbReference type="Proteomes" id="UP000599383"/>
    </source>
</evidence>
<dbReference type="Gene3D" id="3.90.1150.10">
    <property type="entry name" value="Aspartate Aminotransferase, domain 1"/>
    <property type="match status" value="1"/>
</dbReference>
<accession>A0ABX1WBL7</accession>
<name>A0ABX1WBL7_9RHOB</name>
<gene>
    <name evidence="4" type="ORF">GS617_10305</name>
</gene>
<dbReference type="Gene3D" id="3.40.640.10">
    <property type="entry name" value="Type I PLP-dependent aspartate aminotransferase-like (Major domain)"/>
    <property type="match status" value="1"/>
</dbReference>
<evidence type="ECO:0000256" key="3">
    <source>
        <dbReference type="RuleBase" id="RU003560"/>
    </source>
</evidence>
<dbReference type="PANTHER" id="PTHR43713">
    <property type="entry name" value="GLUTAMATE-1-SEMIALDEHYDE 2,1-AMINOMUTASE"/>
    <property type="match status" value="1"/>
</dbReference>
<keyword evidence="2 3" id="KW-0663">Pyridoxal phosphate</keyword>
<comment type="similarity">
    <text evidence="3">Belongs to the class-III pyridoxal-phosphate-dependent aminotransferase family.</text>
</comment>
<keyword evidence="4" id="KW-0032">Aminotransferase</keyword>
<dbReference type="InterPro" id="IPR015422">
    <property type="entry name" value="PyrdxlP-dep_Trfase_small"/>
</dbReference>
<dbReference type="InterPro" id="IPR015424">
    <property type="entry name" value="PyrdxlP-dep_Trfase"/>
</dbReference>
<dbReference type="InterPro" id="IPR015421">
    <property type="entry name" value="PyrdxlP-dep_Trfase_major"/>
</dbReference>
<keyword evidence="4" id="KW-0808">Transferase</keyword>
<proteinExistence type="inferred from homology"/>
<comment type="cofactor">
    <cofactor evidence="1">
        <name>pyridoxal 5'-phosphate</name>
        <dbReference type="ChEBI" id="CHEBI:597326"/>
    </cofactor>
</comment>
<dbReference type="PANTHER" id="PTHR43713:SF3">
    <property type="entry name" value="GLUTAMATE-1-SEMIALDEHYDE 2,1-AMINOMUTASE 1, CHLOROPLASTIC-RELATED"/>
    <property type="match status" value="1"/>
</dbReference>
<dbReference type="CDD" id="cd00610">
    <property type="entry name" value="OAT_like"/>
    <property type="match status" value="1"/>
</dbReference>
<organism evidence="4 5">
    <name type="scientific">Ruegeria atlantica</name>
    <dbReference type="NCBI Taxonomy" id="81569"/>
    <lineage>
        <taxon>Bacteria</taxon>
        <taxon>Pseudomonadati</taxon>
        <taxon>Pseudomonadota</taxon>
        <taxon>Alphaproteobacteria</taxon>
        <taxon>Rhodobacterales</taxon>
        <taxon>Roseobacteraceae</taxon>
        <taxon>Ruegeria</taxon>
    </lineage>
</organism>
<dbReference type="SUPFAM" id="SSF53383">
    <property type="entry name" value="PLP-dependent transferases"/>
    <property type="match status" value="1"/>
</dbReference>
<reference evidence="4 5" key="1">
    <citation type="submission" date="2019-12" db="EMBL/GenBank/DDBJ databases">
        <title>Ruegeria JWLKs population differentiation of coral mucus and skeleton niches.</title>
        <authorList>
            <person name="Luo D."/>
        </authorList>
    </citation>
    <scope>NUCLEOTIDE SEQUENCE [LARGE SCALE GENOMIC DNA]</scope>
    <source>
        <strain evidence="4 5">HKCCD6238</strain>
    </source>
</reference>
<protein>
    <submittedName>
        <fullName evidence="4">Aminotransferase class III-fold pyridoxal phosphate-dependent enzyme</fullName>
    </submittedName>
</protein>
<dbReference type="Proteomes" id="UP000599383">
    <property type="component" value="Unassembled WGS sequence"/>
</dbReference>
<dbReference type="Pfam" id="PF00202">
    <property type="entry name" value="Aminotran_3"/>
    <property type="match status" value="1"/>
</dbReference>
<dbReference type="RefSeq" id="WP_171363508.1">
    <property type="nucleotide sequence ID" value="NZ_WVQY01000003.1"/>
</dbReference>
<evidence type="ECO:0000256" key="1">
    <source>
        <dbReference type="ARBA" id="ARBA00001933"/>
    </source>
</evidence>
<comment type="caution">
    <text evidence="4">The sequence shown here is derived from an EMBL/GenBank/DDBJ whole genome shotgun (WGS) entry which is preliminary data.</text>
</comment>
<dbReference type="EMBL" id="WVQY01000003">
    <property type="protein sequence ID" value="NOD30661.1"/>
    <property type="molecule type" value="Genomic_DNA"/>
</dbReference>
<evidence type="ECO:0000313" key="4">
    <source>
        <dbReference type="EMBL" id="NOD30661.1"/>
    </source>
</evidence>
<dbReference type="InterPro" id="IPR005814">
    <property type="entry name" value="Aminotrans_3"/>
</dbReference>
<evidence type="ECO:0000256" key="2">
    <source>
        <dbReference type="ARBA" id="ARBA00022898"/>
    </source>
</evidence>